<evidence type="ECO:0000256" key="1">
    <source>
        <dbReference type="SAM" id="Phobius"/>
    </source>
</evidence>
<keyword evidence="1" id="KW-1133">Transmembrane helix</keyword>
<evidence type="ECO:0000313" key="2">
    <source>
        <dbReference type="EMBL" id="ELP34757.1"/>
    </source>
</evidence>
<comment type="caution">
    <text evidence="2">The sequence shown here is derived from an EMBL/GenBank/DDBJ whole genome shotgun (WGS) entry which is preliminary data.</text>
</comment>
<dbReference type="Proteomes" id="UP000010959">
    <property type="component" value="Unassembled WGS sequence"/>
</dbReference>
<name>L7CM97_RHOBT</name>
<proteinExistence type="predicted"/>
<organism evidence="2 3">
    <name type="scientific">Rhodopirellula baltica SWK14</name>
    <dbReference type="NCBI Taxonomy" id="993516"/>
    <lineage>
        <taxon>Bacteria</taxon>
        <taxon>Pseudomonadati</taxon>
        <taxon>Planctomycetota</taxon>
        <taxon>Planctomycetia</taxon>
        <taxon>Pirellulales</taxon>
        <taxon>Pirellulaceae</taxon>
        <taxon>Rhodopirellula</taxon>
    </lineage>
</organism>
<keyword evidence="1" id="KW-0472">Membrane</keyword>
<evidence type="ECO:0000313" key="3">
    <source>
        <dbReference type="Proteomes" id="UP000010959"/>
    </source>
</evidence>
<feature type="transmembrane region" description="Helical" evidence="1">
    <location>
        <begin position="23"/>
        <end position="45"/>
    </location>
</feature>
<sequence>MTSSDDSKLPSSLLARLLAPRNLAVFVFLVLPLSLIFLVLIWWFARQNIAAQELADRKNELLASGLPIDAESLLDYRRERIDSSRSQEWQRILDEIESDAFQESGEDVPIIGLAYEEEPEEYVYGQPYSNHLVARNYLSEWSGLLQRIHLITEGSRGVWTPMTTYDLLPRIGPTRDVSRLLRLEFDDALRRDDFDHATHCVLALIGNSRALEEEPMAVSQLVSVAILEFALDAIKTALQIDCFDDEQWRAVLEQLEGLEEIEPRYRRFLVGERAWVLPLFRDPTSMEELGGEAIEYQLPGGHSIDALETLAMYDRLELVPTDDLTIFFEEIESLETSVQASFQSRSWLRKLDTQITEVTMPSLVSMNQAFVRSAMHVRLAKTAILARLFQHREGRWPSTIQEIHDAAPGLLSSGDENGNLTIGSLAPMGDRPFGLKVDQDELVLWGFEPDSVTAATPVEPPTGQDFIDADAEYAPMLADSYLQRWLWNLPTDGLAELPPSN</sequence>
<accession>L7CM97</accession>
<keyword evidence="1" id="KW-0812">Transmembrane</keyword>
<dbReference type="EMBL" id="AMWG01000023">
    <property type="protein sequence ID" value="ELP34757.1"/>
    <property type="molecule type" value="Genomic_DNA"/>
</dbReference>
<protein>
    <submittedName>
        <fullName evidence="2">Uncharacterized protein</fullName>
    </submittedName>
</protein>
<gene>
    <name evidence="2" type="ORF">RBSWK_01264</name>
</gene>
<dbReference type="AlphaFoldDB" id="L7CM97"/>
<dbReference type="PATRIC" id="fig|993516.3.peg.1328"/>
<reference evidence="2 3" key="1">
    <citation type="journal article" date="2013" name="Mar. Genomics">
        <title>Expression of sulfatases in Rhodopirellula baltica and the diversity of sulfatases in the genus Rhodopirellula.</title>
        <authorList>
            <person name="Wegner C.E."/>
            <person name="Richter-Heitmann T."/>
            <person name="Klindworth A."/>
            <person name="Klockow C."/>
            <person name="Richter M."/>
            <person name="Achstetter T."/>
            <person name="Glockner F.O."/>
            <person name="Harder J."/>
        </authorList>
    </citation>
    <scope>NUCLEOTIDE SEQUENCE [LARGE SCALE GENOMIC DNA]</scope>
    <source>
        <strain evidence="2 3">SWK14</strain>
    </source>
</reference>